<dbReference type="Gene3D" id="3.90.550.10">
    <property type="entry name" value="Spore Coat Polysaccharide Biosynthesis Protein SpsA, Chain A"/>
    <property type="match status" value="1"/>
</dbReference>
<dbReference type="PANTHER" id="PTHR21485">
    <property type="entry name" value="HAD SUPERFAMILY MEMBERS CMAS AND KDSC"/>
    <property type="match status" value="1"/>
</dbReference>
<protein>
    <submittedName>
        <fullName evidence="1">CMP-N-acetylneuraminic acid synthetase</fullName>
    </submittedName>
</protein>
<gene>
    <name evidence="1" type="ORF">GGP61_003515</name>
</gene>
<dbReference type="InterPro" id="IPR050793">
    <property type="entry name" value="CMP-NeuNAc_synthase"/>
</dbReference>
<evidence type="ECO:0000313" key="2">
    <source>
        <dbReference type="Proteomes" id="UP001155057"/>
    </source>
</evidence>
<accession>A0A9X2TGN8</accession>
<dbReference type="InterPro" id="IPR003329">
    <property type="entry name" value="Cytidylyl_trans"/>
</dbReference>
<dbReference type="Proteomes" id="UP001155057">
    <property type="component" value="Unassembled WGS sequence"/>
</dbReference>
<organism evidence="1 2">
    <name type="scientific">Salinibacter ruber</name>
    <dbReference type="NCBI Taxonomy" id="146919"/>
    <lineage>
        <taxon>Bacteria</taxon>
        <taxon>Pseudomonadati</taxon>
        <taxon>Rhodothermota</taxon>
        <taxon>Rhodothermia</taxon>
        <taxon>Rhodothermales</taxon>
        <taxon>Salinibacteraceae</taxon>
        <taxon>Salinibacter</taxon>
    </lineage>
</organism>
<dbReference type="InterPro" id="IPR029044">
    <property type="entry name" value="Nucleotide-diphossugar_trans"/>
</dbReference>
<dbReference type="SUPFAM" id="SSF53448">
    <property type="entry name" value="Nucleotide-diphospho-sugar transferases"/>
    <property type="match status" value="1"/>
</dbReference>
<reference evidence="1" key="1">
    <citation type="submission" date="2022-08" db="EMBL/GenBank/DDBJ databases">
        <title>Genomic Encyclopedia of Type Strains, Phase V (KMG-V): Genome sequencing to study the core and pangenomes of soil and plant-associated prokaryotes.</title>
        <authorList>
            <person name="Whitman W."/>
        </authorList>
    </citation>
    <scope>NUCLEOTIDE SEQUENCE</scope>
    <source>
        <strain evidence="1">SP3049</strain>
    </source>
</reference>
<proteinExistence type="predicted"/>
<dbReference type="GO" id="GO:0008781">
    <property type="term" value="F:N-acylneuraminate cytidylyltransferase activity"/>
    <property type="evidence" value="ECO:0007669"/>
    <property type="project" value="TreeGrafter"/>
</dbReference>
<dbReference type="Pfam" id="PF02348">
    <property type="entry name" value="CTP_transf_3"/>
    <property type="match status" value="1"/>
</dbReference>
<name>A0A9X2TGN8_9BACT</name>
<comment type="caution">
    <text evidence="1">The sequence shown here is derived from an EMBL/GenBank/DDBJ whole genome shotgun (WGS) entry which is preliminary data.</text>
</comment>
<dbReference type="PANTHER" id="PTHR21485:SF6">
    <property type="entry name" value="N-ACYLNEURAMINATE CYTIDYLYLTRANSFERASE-RELATED"/>
    <property type="match status" value="1"/>
</dbReference>
<evidence type="ECO:0000313" key="1">
    <source>
        <dbReference type="EMBL" id="MCS3711880.1"/>
    </source>
</evidence>
<sequence length="141" mass="16882">MNDVLLHDVDEVEADFYLQTHSTNPLLRPETVTEAIETFLDRYPEYDSLFSVTEVQTRLWDELARAVNHNPSILLRTQDLPPLYEENSCLYLFTEEILKERHNRIGHRPYLFEINRREAVDIDEEIDFRIAELMHQELYTE</sequence>
<dbReference type="EMBL" id="JANUAE010000019">
    <property type="protein sequence ID" value="MCS3711880.1"/>
    <property type="molecule type" value="Genomic_DNA"/>
</dbReference>
<dbReference type="AlphaFoldDB" id="A0A9X2TGN8"/>